<accession>A0ABW4ZS43</accession>
<proteinExistence type="predicted"/>
<gene>
    <name evidence="1" type="ORF">ACFSOY_00590</name>
</gene>
<dbReference type="RefSeq" id="WP_386043293.1">
    <property type="nucleotide sequence ID" value="NZ_JBHUIO010000002.1"/>
</dbReference>
<protein>
    <submittedName>
        <fullName evidence="1">Uncharacterized protein</fullName>
    </submittedName>
</protein>
<evidence type="ECO:0000313" key="1">
    <source>
        <dbReference type="EMBL" id="MFD2168513.1"/>
    </source>
</evidence>
<comment type="caution">
    <text evidence="1">The sequence shown here is derived from an EMBL/GenBank/DDBJ whole genome shotgun (WGS) entry which is preliminary data.</text>
</comment>
<sequence>MAERGRDEVFTIIETHPEEGPTIEEIMDTLHDWFYGLLVTGELRRHGGIKGKLLPSEQELQDME</sequence>
<name>A0ABW4ZS43_9BACL</name>
<organism evidence="1 2">
    <name type="scientific">Tumebacillus lipolyticus</name>
    <dbReference type="NCBI Taxonomy" id="1280370"/>
    <lineage>
        <taxon>Bacteria</taxon>
        <taxon>Bacillati</taxon>
        <taxon>Bacillota</taxon>
        <taxon>Bacilli</taxon>
        <taxon>Bacillales</taxon>
        <taxon>Alicyclobacillaceae</taxon>
        <taxon>Tumebacillus</taxon>
    </lineage>
</organism>
<dbReference type="EMBL" id="JBHUIO010000002">
    <property type="protein sequence ID" value="MFD2168513.1"/>
    <property type="molecule type" value="Genomic_DNA"/>
</dbReference>
<evidence type="ECO:0000313" key="2">
    <source>
        <dbReference type="Proteomes" id="UP001597343"/>
    </source>
</evidence>
<reference evidence="2" key="1">
    <citation type="journal article" date="2019" name="Int. J. Syst. Evol. Microbiol.">
        <title>The Global Catalogue of Microorganisms (GCM) 10K type strain sequencing project: providing services to taxonomists for standard genome sequencing and annotation.</title>
        <authorList>
            <consortium name="The Broad Institute Genomics Platform"/>
            <consortium name="The Broad Institute Genome Sequencing Center for Infectious Disease"/>
            <person name="Wu L."/>
            <person name="Ma J."/>
        </authorList>
    </citation>
    <scope>NUCLEOTIDE SEQUENCE [LARGE SCALE GENOMIC DNA]</scope>
    <source>
        <strain evidence="2">CGMCC 1.13574</strain>
    </source>
</reference>
<keyword evidence="2" id="KW-1185">Reference proteome</keyword>
<dbReference type="Proteomes" id="UP001597343">
    <property type="component" value="Unassembled WGS sequence"/>
</dbReference>